<keyword evidence="4" id="KW-1185">Reference proteome</keyword>
<name>A0A5N7MSI9_9HYPH</name>
<gene>
    <name evidence="3" type="ORF">FS320_34070</name>
</gene>
<dbReference type="Gene3D" id="2.40.160.20">
    <property type="match status" value="1"/>
</dbReference>
<dbReference type="Proteomes" id="UP000403266">
    <property type="component" value="Unassembled WGS sequence"/>
</dbReference>
<evidence type="ECO:0000259" key="2">
    <source>
        <dbReference type="Pfam" id="PF02462"/>
    </source>
</evidence>
<dbReference type="GO" id="GO:0015288">
    <property type="term" value="F:porin activity"/>
    <property type="evidence" value="ECO:0007669"/>
    <property type="project" value="InterPro"/>
</dbReference>
<dbReference type="AlphaFoldDB" id="A0A5N7MSI9"/>
<dbReference type="InterPro" id="IPR003394">
    <property type="entry name" value="Porin_opacity"/>
</dbReference>
<organism evidence="3 4">
    <name type="scientific">Microvirga tunisiensis</name>
    <dbReference type="NCBI Taxonomy" id="2108360"/>
    <lineage>
        <taxon>Bacteria</taxon>
        <taxon>Pseudomonadati</taxon>
        <taxon>Pseudomonadota</taxon>
        <taxon>Alphaproteobacteria</taxon>
        <taxon>Hyphomicrobiales</taxon>
        <taxon>Methylobacteriaceae</taxon>
        <taxon>Microvirga</taxon>
    </lineage>
</organism>
<proteinExistence type="inferred from homology"/>
<feature type="domain" description="Porin opacity type" evidence="2">
    <location>
        <begin position="11"/>
        <end position="68"/>
    </location>
</feature>
<protein>
    <submittedName>
        <fullName evidence="3">Porin family protein</fullName>
    </submittedName>
</protein>
<dbReference type="Pfam" id="PF02462">
    <property type="entry name" value="Opacity"/>
    <property type="match status" value="1"/>
</dbReference>
<dbReference type="InterPro" id="IPR011250">
    <property type="entry name" value="OMP/PagP_B-barrel"/>
</dbReference>
<evidence type="ECO:0000313" key="4">
    <source>
        <dbReference type="Proteomes" id="UP000403266"/>
    </source>
</evidence>
<reference evidence="3 4" key="1">
    <citation type="journal article" date="2019" name="Syst. Appl. Microbiol.">
        <title>Microvirga tunisiensis sp. nov., a root nodule symbiotic bacterium isolated from Lupinus micranthus and L. luteus grown in Northern Tunisia.</title>
        <authorList>
            <person name="Msaddak A."/>
            <person name="Rejili M."/>
            <person name="Duran D."/>
            <person name="Mars M."/>
            <person name="Palacios J.M."/>
            <person name="Ruiz-Argueso T."/>
            <person name="Rey L."/>
            <person name="Imperial J."/>
        </authorList>
    </citation>
    <scope>NUCLEOTIDE SEQUENCE [LARGE SCALE GENOMIC DNA]</scope>
    <source>
        <strain evidence="3 4">Lmie10</strain>
    </source>
</reference>
<dbReference type="EMBL" id="VOSK01000290">
    <property type="protein sequence ID" value="MPR29955.1"/>
    <property type="molecule type" value="Genomic_DNA"/>
</dbReference>
<evidence type="ECO:0000256" key="1">
    <source>
        <dbReference type="ARBA" id="ARBA00009830"/>
    </source>
</evidence>
<dbReference type="SUPFAM" id="SSF56925">
    <property type="entry name" value="OMPA-like"/>
    <property type="match status" value="1"/>
</dbReference>
<accession>A0A5N7MSI9</accession>
<comment type="caution">
    <text evidence="3">The sequence shown here is derived from an EMBL/GenBank/DDBJ whole genome shotgun (WGS) entry which is preliminary data.</text>
</comment>
<sequence>MCWRRHLQSRLALMAGVGYQLSSNFTLDLGYRYVSLGDVKTRSYDSGTGVDVESIGAHEVRLGVRYSFN</sequence>
<dbReference type="GO" id="GO:0009279">
    <property type="term" value="C:cell outer membrane"/>
    <property type="evidence" value="ECO:0007669"/>
    <property type="project" value="UniProtKB-ARBA"/>
</dbReference>
<evidence type="ECO:0000313" key="3">
    <source>
        <dbReference type="EMBL" id="MPR29955.1"/>
    </source>
</evidence>
<comment type="similarity">
    <text evidence="1">Belongs to the opacity porin family.</text>
</comment>